<dbReference type="eggNOG" id="KOG1198">
    <property type="taxonomic scope" value="Eukaryota"/>
</dbReference>
<dbReference type="GeneID" id="18880015"/>
<proteinExistence type="predicted"/>
<feature type="domain" description="Enoyl reductase (ER)" evidence="1">
    <location>
        <begin position="15"/>
        <end position="294"/>
    </location>
</feature>
<dbReference type="InterPro" id="IPR013154">
    <property type="entry name" value="ADH-like_N"/>
</dbReference>
<dbReference type="SUPFAM" id="SSF51735">
    <property type="entry name" value="NAD(P)-binding Rossmann-fold domains"/>
    <property type="match status" value="1"/>
</dbReference>
<dbReference type="InterPro" id="IPR047122">
    <property type="entry name" value="Trans-enoyl_RdTase-like"/>
</dbReference>
<reference evidence="3" key="1">
    <citation type="journal article" date="2012" name="Science">
        <title>The Paleozoic origin of enzymatic lignin decomposition reconstructed from 31 fungal genomes.</title>
        <authorList>
            <person name="Floudas D."/>
            <person name="Binder M."/>
            <person name="Riley R."/>
            <person name="Barry K."/>
            <person name="Blanchette R.A."/>
            <person name="Henrissat B."/>
            <person name="Martinez A.T."/>
            <person name="Otillar R."/>
            <person name="Spatafora J.W."/>
            <person name="Yadav J.S."/>
            <person name="Aerts A."/>
            <person name="Benoit I."/>
            <person name="Boyd A."/>
            <person name="Carlson A."/>
            <person name="Copeland A."/>
            <person name="Coutinho P.M."/>
            <person name="de Vries R.P."/>
            <person name="Ferreira P."/>
            <person name="Findley K."/>
            <person name="Foster B."/>
            <person name="Gaskell J."/>
            <person name="Glotzer D."/>
            <person name="Gorecki P."/>
            <person name="Heitman J."/>
            <person name="Hesse C."/>
            <person name="Hori C."/>
            <person name="Igarashi K."/>
            <person name="Jurgens J.A."/>
            <person name="Kallen N."/>
            <person name="Kersten P."/>
            <person name="Kohler A."/>
            <person name="Kuees U."/>
            <person name="Kumar T.K.A."/>
            <person name="Kuo A."/>
            <person name="LaButti K."/>
            <person name="Larrondo L.F."/>
            <person name="Lindquist E."/>
            <person name="Ling A."/>
            <person name="Lombard V."/>
            <person name="Lucas S."/>
            <person name="Lundell T."/>
            <person name="Martin R."/>
            <person name="McLaughlin D.J."/>
            <person name="Morgenstern I."/>
            <person name="Morin E."/>
            <person name="Murat C."/>
            <person name="Nagy L.G."/>
            <person name="Nolan M."/>
            <person name="Ohm R.A."/>
            <person name="Patyshakuliyeva A."/>
            <person name="Rokas A."/>
            <person name="Ruiz-Duenas F.J."/>
            <person name="Sabat G."/>
            <person name="Salamov A."/>
            <person name="Samejima M."/>
            <person name="Schmutz J."/>
            <person name="Slot J.C."/>
            <person name="St John F."/>
            <person name="Stenlid J."/>
            <person name="Sun H."/>
            <person name="Sun S."/>
            <person name="Syed K."/>
            <person name="Tsang A."/>
            <person name="Wiebenga A."/>
            <person name="Young D."/>
            <person name="Pisabarro A."/>
            <person name="Eastwood D.C."/>
            <person name="Martin F."/>
            <person name="Cullen D."/>
            <person name="Grigoriev I.V."/>
            <person name="Hibbett D.S."/>
        </authorList>
    </citation>
    <scope>NUCLEOTIDE SEQUENCE [LARGE SCALE GENOMIC DNA]</scope>
    <source>
        <strain evidence="3">HHB-11173 SS5</strain>
    </source>
</reference>
<dbReference type="PANTHER" id="PTHR45348">
    <property type="entry name" value="HYPOTHETICAL OXIDOREDUCTASE (EUROFUNG)"/>
    <property type="match status" value="1"/>
</dbReference>
<dbReference type="SMART" id="SM00829">
    <property type="entry name" value="PKS_ER"/>
    <property type="match status" value="1"/>
</dbReference>
<keyword evidence="3" id="KW-1185">Reference proteome</keyword>
<dbReference type="PANTHER" id="PTHR45348:SF2">
    <property type="entry name" value="ZINC-TYPE ALCOHOL DEHYDROGENASE-LIKE PROTEIN C2E1P3.01"/>
    <property type="match status" value="1"/>
</dbReference>
<dbReference type="AlphaFoldDB" id="R7S528"/>
<dbReference type="RefSeq" id="XP_007387937.1">
    <property type="nucleotide sequence ID" value="XM_007387875.1"/>
</dbReference>
<dbReference type="OrthoDB" id="3233595at2759"/>
<dbReference type="Gene3D" id="3.40.50.720">
    <property type="entry name" value="NAD(P)-binding Rossmann-like Domain"/>
    <property type="match status" value="1"/>
</dbReference>
<sequence length="296" mass="30811">MAPTEQKALVLLTTGGEFAVQSKSVTTSGAGEVLARIESTALNPMDCKVKAFALPFVSYPGALGTHGAGVVEEVGEGVANLKKGDQILWQGSFTDERATFQQYALVKADLAAKIPDNASRDGQGPQGGGAGLTPFYAAPNTYTGQPLVVLGGPTSAGQYVIQLARLSGFSPIIATASVKHSDYLKSLGATHVLSRDLATEALSAEIDEVTSQPIKYVFDTVGGAQKVGWALLASGGTLVLTLPAVEGIVRGQDGKTFVNVGGNVNYPAQNELGRELDARLIQLLESGLIKVGRHFQ</sequence>
<dbReference type="InterPro" id="IPR013149">
    <property type="entry name" value="ADH-like_C"/>
</dbReference>
<evidence type="ECO:0000313" key="3">
    <source>
        <dbReference type="Proteomes" id="UP000054196"/>
    </source>
</evidence>
<dbReference type="GO" id="GO:0016651">
    <property type="term" value="F:oxidoreductase activity, acting on NAD(P)H"/>
    <property type="evidence" value="ECO:0007669"/>
    <property type="project" value="InterPro"/>
</dbReference>
<dbReference type="SUPFAM" id="SSF50129">
    <property type="entry name" value="GroES-like"/>
    <property type="match status" value="1"/>
</dbReference>
<dbReference type="OMA" id="VQIHACA"/>
<organism evidence="2 3">
    <name type="scientific">Punctularia strigosozonata (strain HHB-11173)</name>
    <name type="common">White-rot fungus</name>
    <dbReference type="NCBI Taxonomy" id="741275"/>
    <lineage>
        <taxon>Eukaryota</taxon>
        <taxon>Fungi</taxon>
        <taxon>Dikarya</taxon>
        <taxon>Basidiomycota</taxon>
        <taxon>Agaricomycotina</taxon>
        <taxon>Agaricomycetes</taxon>
        <taxon>Corticiales</taxon>
        <taxon>Punctulariaceae</taxon>
        <taxon>Punctularia</taxon>
    </lineage>
</organism>
<dbReference type="HOGENOM" id="CLU_026673_16_5_1"/>
<dbReference type="InterPro" id="IPR036291">
    <property type="entry name" value="NAD(P)-bd_dom_sf"/>
</dbReference>
<dbReference type="Pfam" id="PF08240">
    <property type="entry name" value="ADH_N"/>
    <property type="match status" value="1"/>
</dbReference>
<dbReference type="Gene3D" id="3.90.180.10">
    <property type="entry name" value="Medium-chain alcohol dehydrogenases, catalytic domain"/>
    <property type="match status" value="1"/>
</dbReference>
<dbReference type="InterPro" id="IPR020843">
    <property type="entry name" value="ER"/>
</dbReference>
<evidence type="ECO:0000259" key="1">
    <source>
        <dbReference type="SMART" id="SM00829"/>
    </source>
</evidence>
<dbReference type="EMBL" id="JH687552">
    <property type="protein sequence ID" value="EIN05014.1"/>
    <property type="molecule type" value="Genomic_DNA"/>
</dbReference>
<dbReference type="InterPro" id="IPR011032">
    <property type="entry name" value="GroES-like_sf"/>
</dbReference>
<accession>R7S528</accession>
<protein>
    <submittedName>
        <fullName evidence="2">GroES-like protein</fullName>
    </submittedName>
</protein>
<dbReference type="Proteomes" id="UP000054196">
    <property type="component" value="Unassembled WGS sequence"/>
</dbReference>
<name>R7S528_PUNST</name>
<dbReference type="KEGG" id="psq:PUNSTDRAFT_138198"/>
<gene>
    <name evidence="2" type="ORF">PUNSTDRAFT_138198</name>
</gene>
<dbReference type="Pfam" id="PF00107">
    <property type="entry name" value="ADH_zinc_N"/>
    <property type="match status" value="1"/>
</dbReference>
<evidence type="ECO:0000313" key="2">
    <source>
        <dbReference type="EMBL" id="EIN05014.1"/>
    </source>
</evidence>